<accession>A0A4Q7JA57</accession>
<name>A0A4Q7JA57_9PSEU</name>
<evidence type="ECO:0000313" key="4">
    <source>
        <dbReference type="Proteomes" id="UP000292003"/>
    </source>
</evidence>
<keyword evidence="1" id="KW-0479">Metal-binding</keyword>
<dbReference type="RefSeq" id="WP_130475596.1">
    <property type="nucleotide sequence ID" value="NZ_SFCC01000006.1"/>
</dbReference>
<reference evidence="3 4" key="1">
    <citation type="submission" date="2019-02" db="EMBL/GenBank/DDBJ databases">
        <title>Draft genome sequence of Amycolatopsis sp. 8-3EHSu isolated from roots of Suaeda maritima.</title>
        <authorList>
            <person name="Duangmal K."/>
            <person name="Chantavorakit T."/>
        </authorList>
    </citation>
    <scope>NUCLEOTIDE SEQUENCE [LARGE SCALE GENOMIC DNA]</scope>
    <source>
        <strain evidence="3 4">8-3EHSu</strain>
    </source>
</reference>
<evidence type="ECO:0000313" key="3">
    <source>
        <dbReference type="EMBL" id="RZQ63343.1"/>
    </source>
</evidence>
<dbReference type="GO" id="GO:0008270">
    <property type="term" value="F:zinc ion binding"/>
    <property type="evidence" value="ECO:0007669"/>
    <property type="project" value="UniProtKB-KW"/>
</dbReference>
<proteinExistence type="predicted"/>
<organism evidence="3 4">
    <name type="scientific">Amycolatopsis suaedae</name>
    <dbReference type="NCBI Taxonomy" id="2510978"/>
    <lineage>
        <taxon>Bacteria</taxon>
        <taxon>Bacillati</taxon>
        <taxon>Actinomycetota</taxon>
        <taxon>Actinomycetes</taxon>
        <taxon>Pseudonocardiales</taxon>
        <taxon>Pseudonocardiaceae</taxon>
        <taxon>Amycolatopsis</taxon>
    </lineage>
</organism>
<dbReference type="InterPro" id="IPR007527">
    <property type="entry name" value="Znf_SWIM"/>
</dbReference>
<dbReference type="Proteomes" id="UP000292003">
    <property type="component" value="Unassembled WGS sequence"/>
</dbReference>
<protein>
    <recommendedName>
        <fullName evidence="2">SWIM-type domain-containing protein</fullName>
    </recommendedName>
</protein>
<comment type="caution">
    <text evidence="3">The sequence shown here is derived from an EMBL/GenBank/DDBJ whole genome shotgun (WGS) entry which is preliminary data.</text>
</comment>
<keyword evidence="4" id="KW-1185">Reference proteome</keyword>
<evidence type="ECO:0000256" key="1">
    <source>
        <dbReference type="PROSITE-ProRule" id="PRU00325"/>
    </source>
</evidence>
<dbReference type="PROSITE" id="PS50966">
    <property type="entry name" value="ZF_SWIM"/>
    <property type="match status" value="1"/>
</dbReference>
<dbReference type="AlphaFoldDB" id="A0A4Q7JA57"/>
<evidence type="ECO:0000259" key="2">
    <source>
        <dbReference type="PROSITE" id="PS50966"/>
    </source>
</evidence>
<keyword evidence="1" id="KW-0863">Zinc-finger</keyword>
<feature type="domain" description="SWIM-type" evidence="2">
    <location>
        <begin position="51"/>
        <end position="88"/>
    </location>
</feature>
<sequence>MAILLTEWSIRGAADPRTFDRGRDVFESGSIRRILVEGETVTATVAGARPYRVRLRLTDGGLEGVCDCPQGQDEVFCKHCVATALAWMRGMRSSIVDAHAVLPDLSELRQAIRLPDPWHAYSYFERVNAVLDRLAGSGDADAVADLVEHARLLLIEASEARDEEDSGFTAAVTRCEEIHLAACLAGSPDPVRLADTVVTRARSLDFEDAAEVVPAYFPALGRAGLARCRELLEAALADLPGGPASVFDSRRYAIAAVLDAAAEHERSAVR</sequence>
<keyword evidence="1" id="KW-0862">Zinc</keyword>
<gene>
    <name evidence="3" type="ORF">EWH70_12880</name>
</gene>
<dbReference type="EMBL" id="SFCC01000006">
    <property type="protein sequence ID" value="RZQ63343.1"/>
    <property type="molecule type" value="Genomic_DNA"/>
</dbReference>
<dbReference type="OrthoDB" id="3677745at2"/>